<sequence length="107" mass="12069">GDTRYVLVYLQLKPKLENNKYVENESAFPGPPKGKHTMENVLAPKPTATIQVDDEEEEHEDSGGLGHRGRRKPPNKKEVEHVTTPPQPQEGDDEHLDVVQGESCFKR</sequence>
<feature type="non-terminal residue" evidence="2">
    <location>
        <position position="1"/>
    </location>
</feature>
<protein>
    <submittedName>
        <fullName evidence="2">Uncharacterized protein</fullName>
    </submittedName>
</protein>
<evidence type="ECO:0000313" key="3">
    <source>
        <dbReference type="Proteomes" id="UP000824469"/>
    </source>
</evidence>
<evidence type="ECO:0000256" key="1">
    <source>
        <dbReference type="SAM" id="MobiDB-lite"/>
    </source>
</evidence>
<feature type="region of interest" description="Disordered" evidence="1">
    <location>
        <begin position="23"/>
        <end position="107"/>
    </location>
</feature>
<organism evidence="2 3">
    <name type="scientific">Taxus chinensis</name>
    <name type="common">Chinese yew</name>
    <name type="synonym">Taxus wallichiana var. chinensis</name>
    <dbReference type="NCBI Taxonomy" id="29808"/>
    <lineage>
        <taxon>Eukaryota</taxon>
        <taxon>Viridiplantae</taxon>
        <taxon>Streptophyta</taxon>
        <taxon>Embryophyta</taxon>
        <taxon>Tracheophyta</taxon>
        <taxon>Spermatophyta</taxon>
        <taxon>Pinopsida</taxon>
        <taxon>Pinidae</taxon>
        <taxon>Conifers II</taxon>
        <taxon>Cupressales</taxon>
        <taxon>Taxaceae</taxon>
        <taxon>Taxus</taxon>
    </lineage>
</organism>
<evidence type="ECO:0000313" key="2">
    <source>
        <dbReference type="EMBL" id="KAH9318042.1"/>
    </source>
</evidence>
<comment type="caution">
    <text evidence="2">The sequence shown here is derived from an EMBL/GenBank/DDBJ whole genome shotgun (WGS) entry which is preliminary data.</text>
</comment>
<accession>A0AA38G7Y1</accession>
<name>A0AA38G7Y1_TAXCH</name>
<dbReference type="Proteomes" id="UP000824469">
    <property type="component" value="Unassembled WGS sequence"/>
</dbReference>
<proteinExistence type="predicted"/>
<dbReference type="AlphaFoldDB" id="A0AA38G7Y1"/>
<feature type="non-terminal residue" evidence="2">
    <location>
        <position position="107"/>
    </location>
</feature>
<gene>
    <name evidence="2" type="ORF">KI387_019811</name>
</gene>
<dbReference type="EMBL" id="JAHRHJ020000004">
    <property type="protein sequence ID" value="KAH9318042.1"/>
    <property type="molecule type" value="Genomic_DNA"/>
</dbReference>
<keyword evidence="3" id="KW-1185">Reference proteome</keyword>
<reference evidence="2 3" key="1">
    <citation type="journal article" date="2021" name="Nat. Plants">
        <title>The Taxus genome provides insights into paclitaxel biosynthesis.</title>
        <authorList>
            <person name="Xiong X."/>
            <person name="Gou J."/>
            <person name="Liao Q."/>
            <person name="Li Y."/>
            <person name="Zhou Q."/>
            <person name="Bi G."/>
            <person name="Li C."/>
            <person name="Du R."/>
            <person name="Wang X."/>
            <person name="Sun T."/>
            <person name="Guo L."/>
            <person name="Liang H."/>
            <person name="Lu P."/>
            <person name="Wu Y."/>
            <person name="Zhang Z."/>
            <person name="Ro D.K."/>
            <person name="Shang Y."/>
            <person name="Huang S."/>
            <person name="Yan J."/>
        </authorList>
    </citation>
    <scope>NUCLEOTIDE SEQUENCE [LARGE SCALE GENOMIC DNA]</scope>
    <source>
        <strain evidence="2">Ta-2019</strain>
    </source>
</reference>